<dbReference type="EMBL" id="ML979010">
    <property type="protein sequence ID" value="KAF1923105.1"/>
    <property type="molecule type" value="Genomic_DNA"/>
</dbReference>
<name>A0A6A5R4S0_9PLEO</name>
<protein>
    <submittedName>
        <fullName evidence="1">Uncharacterized protein</fullName>
    </submittedName>
</protein>
<accession>A0A6A5R4S0</accession>
<dbReference type="RefSeq" id="XP_033443358.1">
    <property type="nucleotide sequence ID" value="XM_033587384.1"/>
</dbReference>
<dbReference type="OrthoDB" id="5425274at2759"/>
<keyword evidence="2" id="KW-1185">Reference proteome</keyword>
<evidence type="ECO:0000313" key="2">
    <source>
        <dbReference type="Proteomes" id="UP000800082"/>
    </source>
</evidence>
<reference evidence="1" key="1">
    <citation type="journal article" date="2020" name="Stud. Mycol.">
        <title>101 Dothideomycetes genomes: a test case for predicting lifestyles and emergence of pathogens.</title>
        <authorList>
            <person name="Haridas S."/>
            <person name="Albert R."/>
            <person name="Binder M."/>
            <person name="Bloem J."/>
            <person name="Labutti K."/>
            <person name="Salamov A."/>
            <person name="Andreopoulos B."/>
            <person name="Baker S."/>
            <person name="Barry K."/>
            <person name="Bills G."/>
            <person name="Bluhm B."/>
            <person name="Cannon C."/>
            <person name="Castanera R."/>
            <person name="Culley D."/>
            <person name="Daum C."/>
            <person name="Ezra D."/>
            <person name="Gonzalez J."/>
            <person name="Henrissat B."/>
            <person name="Kuo A."/>
            <person name="Liang C."/>
            <person name="Lipzen A."/>
            <person name="Lutzoni F."/>
            <person name="Magnuson J."/>
            <person name="Mondo S."/>
            <person name="Nolan M."/>
            <person name="Ohm R."/>
            <person name="Pangilinan J."/>
            <person name="Park H.-J."/>
            <person name="Ramirez L."/>
            <person name="Alfaro M."/>
            <person name="Sun H."/>
            <person name="Tritt A."/>
            <person name="Yoshinaga Y."/>
            <person name="Zwiers L.-H."/>
            <person name="Turgeon B."/>
            <person name="Goodwin S."/>
            <person name="Spatafora J."/>
            <person name="Crous P."/>
            <person name="Grigoriev I."/>
        </authorList>
    </citation>
    <scope>NUCLEOTIDE SEQUENCE</scope>
    <source>
        <strain evidence="1">CBS 183.55</strain>
    </source>
</reference>
<sequence>MVTRFMTLTAFGGKPTPIDWVLRLRAYGKKIRGDTNAAGVVQWVEDTIMYGYVQYSMPQLRSMVHGLVDTTRMELRRDLLLLDVDELGQPADGATLLPAIEWDKVVDNPAELRAGWNFLQDPRNTFGGVDGGTWLSRRIADEERLRRTFVDCEASDVSPGGRGIVWAAKRVQQYETALRLFREHLLVAMHMTGGQPARGTELVTVTYKNTPNGQSRGVFVEDG</sequence>
<gene>
    <name evidence="1" type="ORF">M421DRAFT_13137</name>
</gene>
<dbReference type="AlphaFoldDB" id="A0A6A5R4S0"/>
<evidence type="ECO:0000313" key="1">
    <source>
        <dbReference type="EMBL" id="KAF1923105.1"/>
    </source>
</evidence>
<dbReference type="GeneID" id="54345030"/>
<organism evidence="1 2">
    <name type="scientific">Didymella exigua CBS 183.55</name>
    <dbReference type="NCBI Taxonomy" id="1150837"/>
    <lineage>
        <taxon>Eukaryota</taxon>
        <taxon>Fungi</taxon>
        <taxon>Dikarya</taxon>
        <taxon>Ascomycota</taxon>
        <taxon>Pezizomycotina</taxon>
        <taxon>Dothideomycetes</taxon>
        <taxon>Pleosporomycetidae</taxon>
        <taxon>Pleosporales</taxon>
        <taxon>Pleosporineae</taxon>
        <taxon>Didymellaceae</taxon>
        <taxon>Didymella</taxon>
    </lineage>
</organism>
<proteinExistence type="predicted"/>
<feature type="non-terminal residue" evidence="1">
    <location>
        <position position="223"/>
    </location>
</feature>
<dbReference type="Proteomes" id="UP000800082">
    <property type="component" value="Unassembled WGS sequence"/>
</dbReference>